<evidence type="ECO:0000259" key="1">
    <source>
        <dbReference type="SMART" id="SM01017"/>
    </source>
</evidence>
<dbReference type="PANTHER" id="PTHR11188:SF17">
    <property type="entry name" value="FI21816P1"/>
    <property type="match status" value="1"/>
</dbReference>
<dbReference type="GO" id="GO:0005737">
    <property type="term" value="C:cytoplasm"/>
    <property type="evidence" value="ECO:0007669"/>
    <property type="project" value="TreeGrafter"/>
</dbReference>
<name>A0A9P6Y942_RHIOR</name>
<sequence length="370" mass="41336">MPSEKEACSVSIELLPEFGWSINGQPVYGPGSVFQGYVKVKCLENIPLESIRIAFYAVETIPPFDVHFGTLRTAKNTLFSVQLTLWDSKKNDTLNFDQNDGTTRLPFIIQMPMVQFPPSLSHTLYRCDFQLIAMVNTSSAIIKTERSVLCMPYVETHLLKTPMMISVNKSSLSAQLKMSATEFVPSDSISLSLHVGQLGTSKRTEYVTVQLKLIRTVTIKIFDDIPDDEKTVASALHKLLLIPTSSNGSYCDGDFTLQLPADLSPSCDYGNMVNISYRLQVKVEQKGPLGGIWNYTAAFEDIPVTIGTLGYGIRLSDEFNTYSQYKIGDNNRLVDVPVPKFMKTIEYEDALPLYDSVRLPDYDLINAITC</sequence>
<reference evidence="2" key="1">
    <citation type="journal article" date="2020" name="Microb. Genom.">
        <title>Genetic diversity of clinical and environmental Mucorales isolates obtained from an investigation of mucormycosis cases among solid organ transplant recipients.</title>
        <authorList>
            <person name="Nguyen M.H."/>
            <person name="Kaul D."/>
            <person name="Muto C."/>
            <person name="Cheng S.J."/>
            <person name="Richter R.A."/>
            <person name="Bruno V.M."/>
            <person name="Liu G."/>
            <person name="Beyhan S."/>
            <person name="Sundermann A.J."/>
            <person name="Mounaud S."/>
            <person name="Pasculle A.W."/>
            <person name="Nierman W.C."/>
            <person name="Driscoll E."/>
            <person name="Cumbie R."/>
            <person name="Clancy C.J."/>
            <person name="Dupont C.L."/>
        </authorList>
    </citation>
    <scope>NUCLEOTIDE SEQUENCE</scope>
    <source>
        <strain evidence="2">GL16</strain>
    </source>
</reference>
<dbReference type="AlphaFoldDB" id="A0A9P6Y942"/>
<dbReference type="OMA" id="KGPMGGI"/>
<protein>
    <recommendedName>
        <fullName evidence="1">Arrestin C-terminal-like domain-containing protein</fullName>
    </recommendedName>
</protein>
<dbReference type="InterPro" id="IPR011022">
    <property type="entry name" value="Arrestin_C-like"/>
</dbReference>
<dbReference type="SMART" id="SM01017">
    <property type="entry name" value="Arrestin_C"/>
    <property type="match status" value="1"/>
</dbReference>
<organism evidence="2 3">
    <name type="scientific">Rhizopus oryzae</name>
    <name type="common">Mucormycosis agent</name>
    <name type="synonym">Rhizopus arrhizus var. delemar</name>
    <dbReference type="NCBI Taxonomy" id="64495"/>
    <lineage>
        <taxon>Eukaryota</taxon>
        <taxon>Fungi</taxon>
        <taxon>Fungi incertae sedis</taxon>
        <taxon>Mucoromycota</taxon>
        <taxon>Mucoromycotina</taxon>
        <taxon>Mucoromycetes</taxon>
        <taxon>Mucorales</taxon>
        <taxon>Mucorineae</taxon>
        <taxon>Rhizopodaceae</taxon>
        <taxon>Rhizopus</taxon>
    </lineage>
</organism>
<dbReference type="InterPro" id="IPR014752">
    <property type="entry name" value="Arrestin-like_C"/>
</dbReference>
<dbReference type="Gene3D" id="2.60.40.640">
    <property type="match status" value="2"/>
</dbReference>
<dbReference type="InterPro" id="IPR014756">
    <property type="entry name" value="Ig_E-set"/>
</dbReference>
<dbReference type="InterPro" id="IPR050357">
    <property type="entry name" value="Arrestin_domain-protein"/>
</dbReference>
<dbReference type="Proteomes" id="UP000717996">
    <property type="component" value="Unassembled WGS sequence"/>
</dbReference>
<gene>
    <name evidence="2" type="ORF">G6F51_007720</name>
</gene>
<feature type="domain" description="Arrestin C-terminal-like" evidence="1">
    <location>
        <begin position="168"/>
        <end position="311"/>
    </location>
</feature>
<dbReference type="Pfam" id="PF02752">
    <property type="entry name" value="Arrestin_C"/>
    <property type="match status" value="1"/>
</dbReference>
<evidence type="ECO:0000313" key="3">
    <source>
        <dbReference type="Proteomes" id="UP000717996"/>
    </source>
</evidence>
<dbReference type="PANTHER" id="PTHR11188">
    <property type="entry name" value="ARRESTIN DOMAIN CONTAINING PROTEIN"/>
    <property type="match status" value="1"/>
</dbReference>
<accession>A0A9P6Y942</accession>
<evidence type="ECO:0000313" key="2">
    <source>
        <dbReference type="EMBL" id="KAG1541721.1"/>
    </source>
</evidence>
<comment type="caution">
    <text evidence="2">The sequence shown here is derived from an EMBL/GenBank/DDBJ whole genome shotgun (WGS) entry which is preliminary data.</text>
</comment>
<dbReference type="SUPFAM" id="SSF81296">
    <property type="entry name" value="E set domains"/>
    <property type="match status" value="1"/>
</dbReference>
<dbReference type="EMBL" id="JAANIT010001186">
    <property type="protein sequence ID" value="KAG1541721.1"/>
    <property type="molecule type" value="Genomic_DNA"/>
</dbReference>
<dbReference type="GO" id="GO:0015031">
    <property type="term" value="P:protein transport"/>
    <property type="evidence" value="ECO:0007669"/>
    <property type="project" value="TreeGrafter"/>
</dbReference>
<dbReference type="OrthoDB" id="2333384at2759"/>
<proteinExistence type="predicted"/>